<evidence type="ECO:0000256" key="1">
    <source>
        <dbReference type="SAM" id="MobiDB-lite"/>
    </source>
</evidence>
<dbReference type="SUPFAM" id="SSF55785">
    <property type="entry name" value="PYP-like sensor domain (PAS domain)"/>
    <property type="match status" value="2"/>
</dbReference>
<dbReference type="InterPro" id="IPR001610">
    <property type="entry name" value="PAC"/>
</dbReference>
<dbReference type="Gene3D" id="3.30.450.40">
    <property type="match status" value="2"/>
</dbReference>
<dbReference type="PROSITE" id="PS50112">
    <property type="entry name" value="PAS"/>
    <property type="match status" value="2"/>
</dbReference>
<dbReference type="InterPro" id="IPR029016">
    <property type="entry name" value="GAF-like_dom_sf"/>
</dbReference>
<dbReference type="SMART" id="SM00065">
    <property type="entry name" value="GAF"/>
    <property type="match status" value="1"/>
</dbReference>
<dbReference type="InterPro" id="IPR000014">
    <property type="entry name" value="PAS"/>
</dbReference>
<comment type="caution">
    <text evidence="3">The sequence shown here is derived from an EMBL/GenBank/DDBJ whole genome shotgun (WGS) entry which is preliminary data.</text>
</comment>
<dbReference type="PANTHER" id="PTHR44757:SF2">
    <property type="entry name" value="BIOFILM ARCHITECTURE MAINTENANCE PROTEIN MBAA"/>
    <property type="match status" value="1"/>
</dbReference>
<feature type="compositionally biased region" description="Basic residues" evidence="1">
    <location>
        <begin position="733"/>
        <end position="748"/>
    </location>
</feature>
<dbReference type="NCBIfam" id="TIGR00229">
    <property type="entry name" value="sensory_box"/>
    <property type="match status" value="2"/>
</dbReference>
<dbReference type="SMART" id="SM00091">
    <property type="entry name" value="PAS"/>
    <property type="match status" value="3"/>
</dbReference>
<evidence type="ECO:0000313" key="3">
    <source>
        <dbReference type="EMBL" id="GGK34914.1"/>
    </source>
</evidence>
<evidence type="ECO:0000259" key="2">
    <source>
        <dbReference type="PROSITE" id="PS50112"/>
    </source>
</evidence>
<dbReference type="Gene3D" id="3.30.450.20">
    <property type="entry name" value="PAS domain"/>
    <property type="match status" value="2"/>
</dbReference>
<dbReference type="InterPro" id="IPR003018">
    <property type="entry name" value="GAF"/>
</dbReference>
<accession>A0ABQ2EZ69</accession>
<feature type="region of interest" description="Disordered" evidence="1">
    <location>
        <begin position="721"/>
        <end position="755"/>
    </location>
</feature>
<feature type="domain" description="PAS" evidence="2">
    <location>
        <begin position="425"/>
        <end position="495"/>
    </location>
</feature>
<dbReference type="PANTHER" id="PTHR44757">
    <property type="entry name" value="DIGUANYLATE CYCLASE DGCP"/>
    <property type="match status" value="1"/>
</dbReference>
<name>A0ABQ2EZ69_9DEIO</name>
<dbReference type="Pfam" id="PF08447">
    <property type="entry name" value="PAS_3"/>
    <property type="match status" value="1"/>
</dbReference>
<evidence type="ECO:0000313" key="4">
    <source>
        <dbReference type="Proteomes" id="UP000647587"/>
    </source>
</evidence>
<dbReference type="InterPro" id="IPR035965">
    <property type="entry name" value="PAS-like_dom_sf"/>
</dbReference>
<dbReference type="CDD" id="cd00130">
    <property type="entry name" value="PAS"/>
    <property type="match status" value="3"/>
</dbReference>
<dbReference type="Pfam" id="PF13426">
    <property type="entry name" value="PAS_9"/>
    <property type="match status" value="1"/>
</dbReference>
<dbReference type="RefSeq" id="WP_189010405.1">
    <property type="nucleotide sequence ID" value="NZ_BMPP01000014.1"/>
</dbReference>
<dbReference type="SMART" id="SM00086">
    <property type="entry name" value="PAC"/>
    <property type="match status" value="2"/>
</dbReference>
<dbReference type="InterPro" id="IPR013655">
    <property type="entry name" value="PAS_fold_3"/>
</dbReference>
<dbReference type="SUPFAM" id="SSF55781">
    <property type="entry name" value="GAF domain-like"/>
    <property type="match status" value="2"/>
</dbReference>
<keyword evidence="4" id="KW-1185">Reference proteome</keyword>
<dbReference type="Proteomes" id="UP000647587">
    <property type="component" value="Unassembled WGS sequence"/>
</dbReference>
<dbReference type="EMBL" id="BMPP01000014">
    <property type="protein sequence ID" value="GGK34914.1"/>
    <property type="molecule type" value="Genomic_DNA"/>
</dbReference>
<dbReference type="InterPro" id="IPR052155">
    <property type="entry name" value="Biofilm_reg_signaling"/>
</dbReference>
<organism evidence="3 4">
    <name type="scientific">Deinococcus malanensis</name>
    <dbReference type="NCBI Taxonomy" id="1706855"/>
    <lineage>
        <taxon>Bacteria</taxon>
        <taxon>Thermotogati</taxon>
        <taxon>Deinococcota</taxon>
        <taxon>Deinococci</taxon>
        <taxon>Deinococcales</taxon>
        <taxon>Deinococcaceae</taxon>
        <taxon>Deinococcus</taxon>
    </lineage>
</organism>
<sequence length="755" mass="82743">MTHFTTPSHGSVPVPDRTVLDRLFAHHADLMIIVTQHGLLEYLSPAARHVLRGAGPGGLLSEQVHPEDQLALSGALRALSEGEVMALPAFRVKQDGPSWRWLSGMAVHHGTDPLIAGVLLTLQDVTITVRGAGTDPSGHTVTAALAGALSPDDVARSVVEDAITTLGAQAGTIVVRRAPHLPLTAIGATGYDEDIAALWRQYLNSDQLCEVRDAVSEHRPIIVTAHDWQVRYPNMPLGPYHLTALLPLHNDGHQLGALVLSFTRTHPVTPGEQAFMQTLAQQAAQALQGALLHERLKASDARHQKLNRYGADLTSILDPVGQLIFTTDATTKILGYPPEALFSRSMFELIHPDDQANVANTLGELATRRGEPVRETYRFQHQDGHWVWIESIAANHFDDPDIGGILVNSRDVSATVGLQQELTHRETAFRHLFERNPLPMFLYDRQTLALLEANQAAVDKYGYTRGEFLGMTLLQFRPEEERAALPGIIRALNSNRVDSSETRHILRDGSVIDVIAHGRSLRITEREVRLVVIEDVTAQNSAERQLQAQVQRYQALLDLAETLATQHDPLELAREALERCVDLTDFAGGLYISITGQRMDAVHAHRLKDSLITFLKAEPGRTSSLGTLAPPLLHGQAHFTTLEESSLPKPVLALLTEYRGVAALPVMARGELLGAFLLFSEHGQVRADARRLLATISEYASTAMERSLHVAQLDASREETLRAGHGAGVPRLRNGRPHRPGRGTRRAVRPPAGPE</sequence>
<feature type="domain" description="PAS" evidence="2">
    <location>
        <begin position="316"/>
        <end position="369"/>
    </location>
</feature>
<protein>
    <recommendedName>
        <fullName evidence="2">PAS domain-containing protein</fullName>
    </recommendedName>
</protein>
<reference evidence="4" key="1">
    <citation type="journal article" date="2019" name="Int. J. Syst. Evol. Microbiol.">
        <title>The Global Catalogue of Microorganisms (GCM) 10K type strain sequencing project: providing services to taxonomists for standard genome sequencing and annotation.</title>
        <authorList>
            <consortium name="The Broad Institute Genomics Platform"/>
            <consortium name="The Broad Institute Genome Sequencing Center for Infectious Disease"/>
            <person name="Wu L."/>
            <person name="Ma J."/>
        </authorList>
    </citation>
    <scope>NUCLEOTIDE SEQUENCE [LARGE SCALE GENOMIC DNA]</scope>
    <source>
        <strain evidence="4">JCM 30331</strain>
    </source>
</reference>
<proteinExistence type="predicted"/>
<dbReference type="Pfam" id="PF13185">
    <property type="entry name" value="GAF_2"/>
    <property type="match status" value="2"/>
</dbReference>
<gene>
    <name evidence="3" type="ORF">GCM10008955_31070</name>
</gene>